<accession>A0A1H0GCA8</accession>
<dbReference type="PANTHER" id="PTHR10272:SF0">
    <property type="entry name" value="PLATELET-ACTIVATING FACTOR ACETYLHYDROLASE"/>
    <property type="match status" value="1"/>
</dbReference>
<name>A0A1H0GCA8_9PSED</name>
<keyword evidence="1 5" id="KW-0378">Hydrolase</keyword>
<protein>
    <submittedName>
        <fullName evidence="5">Predicted dienelactone hydrolase</fullName>
    </submittedName>
</protein>
<dbReference type="Proteomes" id="UP000242957">
    <property type="component" value="Unassembled WGS sequence"/>
</dbReference>
<keyword evidence="2" id="KW-0442">Lipid degradation</keyword>
<keyword evidence="4" id="KW-0472">Membrane</keyword>
<dbReference type="GO" id="GO:0016042">
    <property type="term" value="P:lipid catabolic process"/>
    <property type="evidence" value="ECO:0007669"/>
    <property type="project" value="UniProtKB-KW"/>
</dbReference>
<evidence type="ECO:0000256" key="3">
    <source>
        <dbReference type="ARBA" id="ARBA00023098"/>
    </source>
</evidence>
<evidence type="ECO:0000313" key="6">
    <source>
        <dbReference type="Proteomes" id="UP000242957"/>
    </source>
</evidence>
<evidence type="ECO:0000256" key="4">
    <source>
        <dbReference type="SAM" id="Phobius"/>
    </source>
</evidence>
<proteinExistence type="predicted"/>
<dbReference type="Gene3D" id="3.40.50.1820">
    <property type="entry name" value="alpha/beta hydrolase"/>
    <property type="match status" value="1"/>
</dbReference>
<gene>
    <name evidence="5" type="ORF">SAMN05216193_107136</name>
</gene>
<evidence type="ECO:0000256" key="1">
    <source>
        <dbReference type="ARBA" id="ARBA00022801"/>
    </source>
</evidence>
<dbReference type="AlphaFoldDB" id="A0A1H0GCA8"/>
<dbReference type="EMBL" id="FNIJ01000007">
    <property type="protein sequence ID" value="SDO04506.1"/>
    <property type="molecule type" value="Genomic_DNA"/>
</dbReference>
<keyword evidence="3" id="KW-0443">Lipid metabolism</keyword>
<feature type="transmembrane region" description="Helical" evidence="4">
    <location>
        <begin position="51"/>
        <end position="69"/>
    </location>
</feature>
<reference evidence="6" key="1">
    <citation type="submission" date="2016-10" db="EMBL/GenBank/DDBJ databases">
        <authorList>
            <person name="Varghese N."/>
            <person name="Submissions S."/>
        </authorList>
    </citation>
    <scope>NUCLEOTIDE SEQUENCE [LARGE SCALE GENOMIC DNA]</scope>
    <source>
        <strain evidence="6">JCM 21621</strain>
    </source>
</reference>
<keyword evidence="6" id="KW-1185">Reference proteome</keyword>
<dbReference type="PANTHER" id="PTHR10272">
    <property type="entry name" value="PLATELET-ACTIVATING FACTOR ACETYLHYDROLASE"/>
    <property type="match status" value="1"/>
</dbReference>
<evidence type="ECO:0000313" key="5">
    <source>
        <dbReference type="EMBL" id="SDO04506.1"/>
    </source>
</evidence>
<dbReference type="SUPFAM" id="SSF53474">
    <property type="entry name" value="alpha/beta-Hydrolases"/>
    <property type="match status" value="1"/>
</dbReference>
<feature type="transmembrane region" description="Helical" evidence="4">
    <location>
        <begin position="76"/>
        <end position="98"/>
    </location>
</feature>
<organism evidence="5 6">
    <name type="scientific">Pseudomonas jinjuensis</name>
    <dbReference type="NCBI Taxonomy" id="198616"/>
    <lineage>
        <taxon>Bacteria</taxon>
        <taxon>Pseudomonadati</taxon>
        <taxon>Pseudomonadota</taxon>
        <taxon>Gammaproteobacteria</taxon>
        <taxon>Pseudomonadales</taxon>
        <taxon>Pseudomonadaceae</taxon>
        <taxon>Pseudomonas</taxon>
    </lineage>
</organism>
<dbReference type="STRING" id="198616.SAMN05216193_107136"/>
<dbReference type="Pfam" id="PF03403">
    <property type="entry name" value="PAF-AH_p_II"/>
    <property type="match status" value="1"/>
</dbReference>
<sequence>MMGMTAADLLLLAGLALFLVAWCWPALDRLLWPAAWLTFGAGLYGVWDDRWQAGLGAAVGALWLLVLAFRRRRTGLPLWSGLLFFVLGVLALAPLWLFPVNDLPPPDGPYAVGVRDFELVDPSRRGLLGAAADAPRRLLVRVWYPAAPTPGTQPRAYFSEAEARTTARGFGSLFGFPPLLAHLKHVRSNAFEDAPLAAGVAKLPVVFFSHGYTAYPAADSALMEALASHGYAVYSIQHSGDASPTPLPDGSVAPMDPGLLTHMRHVLKSGFPAAMVSGYTASDFDQRLDGQLRTAAGLGAPGDRAITLSAPVWLADRLFVHDALQAGAAPASVADLLATSDFARTGEMGMSFGGSTTGAVCMVDRRCAAAVNLDGGDFHFTPFDADLPVPLLMFHADLRGFYRMLGVEPKGELRGSNDFSYERFEHAGQRDDIYRLVLRDALHAGFTDNALLARRPLRDLVAGTAPVEVLIGAPNAFVVGFFDRYLRGLDSGFPQAQYARYPGWVTRHDNRAVRDWWLAKPTAEREGWERRIVATKATRADGSP</sequence>
<dbReference type="InterPro" id="IPR029058">
    <property type="entry name" value="AB_hydrolase_fold"/>
</dbReference>
<dbReference type="GO" id="GO:0003847">
    <property type="term" value="F:1-alkyl-2-acetylglycerophosphocholine esterase activity"/>
    <property type="evidence" value="ECO:0007669"/>
    <property type="project" value="TreeGrafter"/>
</dbReference>
<keyword evidence="4" id="KW-1133">Transmembrane helix</keyword>
<evidence type="ECO:0000256" key="2">
    <source>
        <dbReference type="ARBA" id="ARBA00022963"/>
    </source>
</evidence>
<keyword evidence="4" id="KW-0812">Transmembrane</keyword>